<dbReference type="PANTHER" id="PTHR20959:SF1">
    <property type="entry name" value="TRANSPORT AND GOLGI ORGANIZATION PROTEIN 6 HOMOLOG"/>
    <property type="match status" value="1"/>
</dbReference>
<sequence length="1103" mass="119674">MERCVKRVTVPGGAKYESSIALAPRGDRSLLKLKLQAAAVGVFFTFHLAAQHSALSMDDHIIFNLLRAGGSLIDSTPSETPTNVADVLKQRLTQYFSVRGLECPAMDGTLEGLQARTATEAMYVLECLQREWSRDDAAFQSQEGPSNASIGSRDLAQIRTLISIVFKWGVEPQLGRVANAIPVKTSQAHAGAKIIDLTGVPDDYERLSETIIRLLRLPYPHGPQTPLLQTAITSALLNKHLADLLKPSIVLGWLPKNLATDSVKPVDSIRPSVMQLLSTLSAAQTIAALGSILSDSSIALPYARKSCGFLLSRQLLRPEGVAGLLGAMFGEEDISGEDAPLEKLEHVARLLGTVPASMKAEDYYGVIIPRLLAILSTGPKRIPPIYRRAIAFALSRMLASEKGDKEASIVSNILLARLHRPFLVTSPDVPGHENNEETPQAPATPELTPELTPSEALDVLQTLLTNADPSPTFISSLLTPILPPLYAIVSHLEATKASDPALKESVRGFLVTWGRIVNTNEGIDALWEVVLGEGGEWKADVTGSLARLETTERNPTLSLFTPEDLRRAEEVVQFVHYLKSIDRSDISSEVFVKFLEAYRELKAQPDSDPLRTLLHLQLILQMQTQLATDDSASSILNKPDHILSFIKHALESAASPAAQSPKREPRANGGGLNLQDLRIVDEEEEPEVDEGDSDDEGPEVGASGDDEMVATSVNLLLSILEAHPDLSARTAPILNDIFSLLEPLSKDSSDTIRPLAREARMVMTARLASTSAAGSSRKAKKSKGDEETPQETYQKALKLLQDPLLPVRAHGLLLLRNLVSARRATPGRGTSVQDDDSYMYLNAVQGLSAMVDGYGKEVLRGLVRTYCDGTEGPGKGGVMTQQEVDVRTRVGEALVQVVRRCGDALPAYVDILVPPLFRVLRTSDLPTTLRTSAISLLAQCAKTNSLALLPYATDLAEAMIDLLQVETVPATPRKENRPREDQQAHDREGEDKGTRDKDEDGPPPPPTPDTMDAQPTSSNSKFPPLRRAALHFLTLLIQACTAQLYDLDAGGAPAFPTFPTRLVRRAKTTLGYVAATDEDAVVRVMAREALEEMDQLAQAMVGA</sequence>
<evidence type="ECO:0008006" key="8">
    <source>
        <dbReference type="Google" id="ProtNLM"/>
    </source>
</evidence>
<organism evidence="6 7">
    <name type="scientific">Rhodofomes roseus</name>
    <dbReference type="NCBI Taxonomy" id="34475"/>
    <lineage>
        <taxon>Eukaryota</taxon>
        <taxon>Fungi</taxon>
        <taxon>Dikarya</taxon>
        <taxon>Basidiomycota</taxon>
        <taxon>Agaricomycotina</taxon>
        <taxon>Agaricomycetes</taxon>
        <taxon>Polyporales</taxon>
        <taxon>Rhodofomes</taxon>
    </lineage>
</organism>
<proteinExistence type="inferred from homology"/>
<dbReference type="InterPro" id="IPR011989">
    <property type="entry name" value="ARM-like"/>
</dbReference>
<comment type="similarity">
    <text evidence="1">Belongs to the Tango6 family.</text>
</comment>
<dbReference type="SUPFAM" id="SSF48371">
    <property type="entry name" value="ARM repeat"/>
    <property type="match status" value="1"/>
</dbReference>
<evidence type="ECO:0000256" key="2">
    <source>
        <dbReference type="SAM" id="MobiDB-lite"/>
    </source>
</evidence>
<feature type="domain" description="TANGO6 HEAT repeat" evidence="5">
    <location>
        <begin position="315"/>
        <end position="531"/>
    </location>
</feature>
<dbReference type="InterPro" id="IPR039600">
    <property type="entry name" value="TANGO6/Rtp1"/>
</dbReference>
<dbReference type="STRING" id="34475.A0A4Y9Y4Q6"/>
<dbReference type="PANTHER" id="PTHR20959">
    <property type="entry name" value="TRANSPORT AND GOLGI ORGANIZATION PROTEIN 6 FAMILY MEMBER"/>
    <property type="match status" value="1"/>
</dbReference>
<protein>
    <recommendedName>
        <fullName evidence="8">RNA polymerase II assembly factor Rtp1 C-terminal domain-containing protein</fullName>
    </recommendedName>
</protein>
<reference evidence="6 7" key="1">
    <citation type="submission" date="2019-01" db="EMBL/GenBank/DDBJ databases">
        <title>Genome sequencing of the rare red list fungi Fomitopsis rosea.</title>
        <authorList>
            <person name="Buettner E."/>
            <person name="Kellner H."/>
        </authorList>
    </citation>
    <scope>NUCLEOTIDE SEQUENCE [LARGE SCALE GENOMIC DNA]</scope>
    <source>
        <strain evidence="6 7">DSM 105464</strain>
    </source>
</reference>
<feature type="compositionally biased region" description="Acidic residues" evidence="2">
    <location>
        <begin position="681"/>
        <end position="705"/>
    </location>
</feature>
<dbReference type="Proteomes" id="UP000298390">
    <property type="component" value="Unassembled WGS sequence"/>
</dbReference>
<dbReference type="InterPro" id="IPR057407">
    <property type="entry name" value="HEAT_TANGO6"/>
</dbReference>
<dbReference type="InterPro" id="IPR019414">
    <property type="entry name" value="Rtp1_C2"/>
</dbReference>
<feature type="region of interest" description="Disordered" evidence="2">
    <location>
        <begin position="969"/>
        <end position="1023"/>
    </location>
</feature>
<dbReference type="InterPro" id="IPR019451">
    <property type="entry name" value="Rtp1_C1"/>
</dbReference>
<dbReference type="Pfam" id="PF23565">
    <property type="entry name" value="ARM_TANGO6"/>
    <property type="match status" value="1"/>
</dbReference>
<dbReference type="Pfam" id="PF10304">
    <property type="entry name" value="RTP1_C2"/>
    <property type="match status" value="1"/>
</dbReference>
<feature type="domain" description="RNA polymerase II assembly factor Rtp1 C-terminal" evidence="4">
    <location>
        <begin position="793"/>
        <end position="903"/>
    </location>
</feature>
<evidence type="ECO:0000256" key="1">
    <source>
        <dbReference type="ARBA" id="ARBA00005724"/>
    </source>
</evidence>
<evidence type="ECO:0000259" key="3">
    <source>
        <dbReference type="Pfam" id="PF10304"/>
    </source>
</evidence>
<dbReference type="AlphaFoldDB" id="A0A4Y9Y4Q6"/>
<feature type="region of interest" description="Disordered" evidence="2">
    <location>
        <begin position="767"/>
        <end position="791"/>
    </location>
</feature>
<dbReference type="Gene3D" id="1.25.10.10">
    <property type="entry name" value="Leucine-rich Repeat Variant"/>
    <property type="match status" value="1"/>
</dbReference>
<comment type="caution">
    <text evidence="6">The sequence shown here is derived from an EMBL/GenBank/DDBJ whole genome shotgun (WGS) entry which is preliminary data.</text>
</comment>
<name>A0A4Y9Y4Q6_9APHY</name>
<dbReference type="EMBL" id="SEKV01000493">
    <property type="protein sequence ID" value="TFY56567.1"/>
    <property type="molecule type" value="Genomic_DNA"/>
</dbReference>
<evidence type="ECO:0000259" key="5">
    <source>
        <dbReference type="Pfam" id="PF23565"/>
    </source>
</evidence>
<evidence type="ECO:0000313" key="7">
    <source>
        <dbReference type="Proteomes" id="UP000298390"/>
    </source>
</evidence>
<gene>
    <name evidence="6" type="ORF">EVJ58_g7560</name>
</gene>
<evidence type="ECO:0000259" key="4">
    <source>
        <dbReference type="Pfam" id="PF10363"/>
    </source>
</evidence>
<feature type="region of interest" description="Disordered" evidence="2">
    <location>
        <begin position="426"/>
        <end position="449"/>
    </location>
</feature>
<feature type="compositionally biased region" description="Basic and acidic residues" evidence="2">
    <location>
        <begin position="972"/>
        <end position="1000"/>
    </location>
</feature>
<dbReference type="GO" id="GO:0009306">
    <property type="term" value="P:protein secretion"/>
    <property type="evidence" value="ECO:0007669"/>
    <property type="project" value="TreeGrafter"/>
</dbReference>
<dbReference type="Pfam" id="PF10363">
    <property type="entry name" value="RTP1_C1"/>
    <property type="match status" value="1"/>
</dbReference>
<dbReference type="InterPro" id="IPR016024">
    <property type="entry name" value="ARM-type_fold"/>
</dbReference>
<evidence type="ECO:0000313" key="6">
    <source>
        <dbReference type="EMBL" id="TFY56567.1"/>
    </source>
</evidence>
<accession>A0A4Y9Y4Q6</accession>
<feature type="domain" description="RNA polymerase II assembly factor Rtp1 C-terminal" evidence="3">
    <location>
        <begin position="1067"/>
        <end position="1094"/>
    </location>
</feature>
<feature type="region of interest" description="Disordered" evidence="2">
    <location>
        <begin position="654"/>
        <end position="705"/>
    </location>
</feature>